<evidence type="ECO:0000256" key="2">
    <source>
        <dbReference type="ARBA" id="ARBA00022741"/>
    </source>
</evidence>
<keyword evidence="3 4" id="KW-0067">ATP-binding</keyword>
<dbReference type="PIRSF" id="PIRSF006806">
    <property type="entry name" value="FTHF_cligase"/>
    <property type="match status" value="1"/>
</dbReference>
<evidence type="ECO:0000256" key="1">
    <source>
        <dbReference type="ARBA" id="ARBA00010638"/>
    </source>
</evidence>
<evidence type="ECO:0000313" key="6">
    <source>
        <dbReference type="EMBL" id="KKI99740.1"/>
    </source>
</evidence>
<dbReference type="AlphaFoldDB" id="A0A0M2PT77"/>
<feature type="binding site" evidence="4">
    <location>
        <position position="55"/>
    </location>
    <ligand>
        <name>substrate</name>
    </ligand>
</feature>
<feature type="binding site" evidence="4">
    <location>
        <begin position="4"/>
        <end position="8"/>
    </location>
    <ligand>
        <name>ATP</name>
        <dbReference type="ChEBI" id="CHEBI:30616"/>
    </ligand>
</feature>
<comment type="caution">
    <text evidence="6">The sequence shown here is derived from an EMBL/GenBank/DDBJ whole genome shotgun (WGS) entry which is preliminary data.</text>
</comment>
<dbReference type="OrthoDB" id="9801938at2"/>
<dbReference type="InterPro" id="IPR024185">
    <property type="entry name" value="FTHF_cligase-like_sf"/>
</dbReference>
<dbReference type="SUPFAM" id="SSF100950">
    <property type="entry name" value="NagB/RpiA/CoA transferase-like"/>
    <property type="match status" value="1"/>
</dbReference>
<dbReference type="RefSeq" id="WP_017710956.1">
    <property type="nucleotide sequence ID" value="NZ_KB235933.1"/>
</dbReference>
<dbReference type="GO" id="GO:0030272">
    <property type="term" value="F:5-formyltetrahydrofolate cyclo-ligase activity"/>
    <property type="evidence" value="ECO:0007669"/>
    <property type="project" value="UniProtKB-EC"/>
</dbReference>
<comment type="cofactor">
    <cofactor evidence="5">
        <name>Mg(2+)</name>
        <dbReference type="ChEBI" id="CHEBI:18420"/>
    </cofactor>
</comment>
<evidence type="ECO:0000313" key="7">
    <source>
        <dbReference type="Proteomes" id="UP000034681"/>
    </source>
</evidence>
<keyword evidence="5" id="KW-0460">Magnesium</keyword>
<dbReference type="GO" id="GO:0046872">
    <property type="term" value="F:metal ion binding"/>
    <property type="evidence" value="ECO:0007669"/>
    <property type="project" value="UniProtKB-KW"/>
</dbReference>
<dbReference type="EC" id="6.3.3.2" evidence="5"/>
<keyword evidence="2 4" id="KW-0547">Nucleotide-binding</keyword>
<proteinExistence type="inferred from homology"/>
<dbReference type="Gene3D" id="3.40.50.10420">
    <property type="entry name" value="NagB/RpiA/CoA transferase-like"/>
    <property type="match status" value="1"/>
</dbReference>
<feature type="binding site" evidence="4">
    <location>
        <begin position="127"/>
        <end position="135"/>
    </location>
    <ligand>
        <name>ATP</name>
        <dbReference type="ChEBI" id="CHEBI:30616"/>
    </ligand>
</feature>
<dbReference type="Pfam" id="PF01812">
    <property type="entry name" value="5-FTHF_cyc-lig"/>
    <property type="match status" value="1"/>
</dbReference>
<dbReference type="EMBL" id="AJTX02000004">
    <property type="protein sequence ID" value="KKI99740.1"/>
    <property type="molecule type" value="Genomic_DNA"/>
</dbReference>
<accession>A0A0M2PT77</accession>
<dbReference type="InterPro" id="IPR002698">
    <property type="entry name" value="FTHF_cligase"/>
</dbReference>
<organism evidence="6 7">
    <name type="scientific">Prochlorothrix hollandica PCC 9006 = CALU 1027</name>
    <dbReference type="NCBI Taxonomy" id="317619"/>
    <lineage>
        <taxon>Bacteria</taxon>
        <taxon>Bacillati</taxon>
        <taxon>Cyanobacteriota</taxon>
        <taxon>Cyanophyceae</taxon>
        <taxon>Prochlorotrichales</taxon>
        <taxon>Prochlorotrichaceae</taxon>
        <taxon>Prochlorothrix</taxon>
    </lineage>
</organism>
<gene>
    <name evidence="6" type="ORF">PROH_07640</name>
</gene>
<dbReference type="GO" id="GO:0009396">
    <property type="term" value="P:folic acid-containing compound biosynthetic process"/>
    <property type="evidence" value="ECO:0007669"/>
    <property type="project" value="TreeGrafter"/>
</dbReference>
<keyword evidence="5" id="KW-0479">Metal-binding</keyword>
<name>A0A0M2PT77_PROHO</name>
<dbReference type="InterPro" id="IPR037171">
    <property type="entry name" value="NagB/RpiA_transferase-like"/>
</dbReference>
<dbReference type="GO" id="GO:0035999">
    <property type="term" value="P:tetrahydrofolate interconversion"/>
    <property type="evidence" value="ECO:0007669"/>
    <property type="project" value="TreeGrafter"/>
</dbReference>
<dbReference type="Proteomes" id="UP000034681">
    <property type="component" value="Unassembled WGS sequence"/>
</dbReference>
<comment type="catalytic activity">
    <reaction evidence="5">
        <text>(6S)-5-formyl-5,6,7,8-tetrahydrofolate + ATP = (6R)-5,10-methenyltetrahydrofolate + ADP + phosphate</text>
        <dbReference type="Rhea" id="RHEA:10488"/>
        <dbReference type="ChEBI" id="CHEBI:30616"/>
        <dbReference type="ChEBI" id="CHEBI:43474"/>
        <dbReference type="ChEBI" id="CHEBI:57455"/>
        <dbReference type="ChEBI" id="CHEBI:57457"/>
        <dbReference type="ChEBI" id="CHEBI:456216"/>
        <dbReference type="EC" id="6.3.3.2"/>
    </reaction>
</comment>
<protein>
    <recommendedName>
        <fullName evidence="5">5-formyltetrahydrofolate cyclo-ligase</fullName>
        <ecNumber evidence="5">6.3.3.2</ecNumber>
    </recommendedName>
</protein>
<sequence length="190" mass="21611">MSPKSDLRQTLLTQRKALDPYRWEQQSKRLCQHLRYCSLFRQAQTILVYWSVRREPDLSSLWTLPKTWGLPRCQGQDLVWHRWALGQPLVLGAYGIWAPPSQAPSLSVNLVDLILVPALACDRQGYRLGYGGGFYDRLLATPPWDHIPTLGIVFTANQVDQLPRDPWDRPLGGVCTEEGVQLYGAPRSDA</sequence>
<dbReference type="eggNOG" id="COG0212">
    <property type="taxonomic scope" value="Bacteria"/>
</dbReference>
<evidence type="ECO:0000256" key="3">
    <source>
        <dbReference type="ARBA" id="ARBA00022840"/>
    </source>
</evidence>
<dbReference type="GO" id="GO:0005524">
    <property type="term" value="F:ATP binding"/>
    <property type="evidence" value="ECO:0007669"/>
    <property type="project" value="UniProtKB-KW"/>
</dbReference>
<keyword evidence="7" id="KW-1185">Reference proteome</keyword>
<comment type="similarity">
    <text evidence="1 5">Belongs to the 5-formyltetrahydrofolate cyclo-ligase family.</text>
</comment>
<evidence type="ECO:0000256" key="5">
    <source>
        <dbReference type="RuleBase" id="RU361279"/>
    </source>
</evidence>
<reference evidence="6" key="1">
    <citation type="submission" date="2012-04" db="EMBL/GenBank/DDBJ databases">
        <authorList>
            <person name="Borisov I.G."/>
            <person name="Ivanikova N.V."/>
            <person name="Pinevich A.V."/>
        </authorList>
    </citation>
    <scope>NUCLEOTIDE SEQUENCE</scope>
    <source>
        <strain evidence="6">CALU 1027</strain>
    </source>
</reference>
<evidence type="ECO:0000256" key="4">
    <source>
        <dbReference type="PIRSR" id="PIRSR006806-1"/>
    </source>
</evidence>
<dbReference type="STRING" id="317619.GCA_000332315_00268"/>
<dbReference type="PANTHER" id="PTHR23407:SF1">
    <property type="entry name" value="5-FORMYLTETRAHYDROFOLATE CYCLO-LIGASE"/>
    <property type="match status" value="1"/>
</dbReference>
<dbReference type="PANTHER" id="PTHR23407">
    <property type="entry name" value="ATPASE INHIBITOR/5-FORMYLTETRAHYDROFOLATE CYCLO-LIGASE"/>
    <property type="match status" value="1"/>
</dbReference>
<dbReference type="NCBIfam" id="TIGR02727">
    <property type="entry name" value="MTHFS_bact"/>
    <property type="match status" value="1"/>
</dbReference>